<gene>
    <name evidence="3" type="ORF">CYY_003874</name>
</gene>
<dbReference type="AlphaFoldDB" id="A0A8J4PX18"/>
<proteinExistence type="inferred from homology"/>
<accession>A0A8J4PX18</accession>
<dbReference type="InterPro" id="IPR002347">
    <property type="entry name" value="SDR_fam"/>
</dbReference>
<comment type="caution">
    <text evidence="3">The sequence shown here is derived from an EMBL/GenBank/DDBJ whole genome shotgun (WGS) entry which is preliminary data.</text>
</comment>
<sequence>MENMPSPHLSRSKNDSYKYNNDEIETEDEIHLETSTNHPPTTTGHHSDENDIQEFHLPKDSVEHRNVLPIFSDYEQIILITGGTSGLGYQIALKYLSRGWKVIITGTLEKYLNNSLRDLKASFEGKYGDSIFGAILDLGSKNSIQKFLNIISSLKKIDILVCNAAIQAHDYHETQDGDELNMGINYIGHFILTLNLLGLLENSNEPQILNIVCKFPSDLKFNQRCTPVFKMTGQKPYDSKLEYQRSKLALVSFTISLSQRIEESSKSKTKLKTRVNCIDPGVMRDTNIERHQPKTVLSQFTMAPPLFTSKSSDGVEFVARLLDQEHGQGKYFVKDKEAKTPIFVQNKSLLNTLWKNTIKLAQLEHLDTQYFKVFSDQTKNTVGSPGSEPNDIDIVNDRIDKLNEKVDKILEILQKQEIPSNKPPMNIQQ</sequence>
<keyword evidence="2" id="KW-0560">Oxidoreductase</keyword>
<organism evidence="3 4">
    <name type="scientific">Polysphondylium violaceum</name>
    <dbReference type="NCBI Taxonomy" id="133409"/>
    <lineage>
        <taxon>Eukaryota</taxon>
        <taxon>Amoebozoa</taxon>
        <taxon>Evosea</taxon>
        <taxon>Eumycetozoa</taxon>
        <taxon>Dictyostelia</taxon>
        <taxon>Dictyosteliales</taxon>
        <taxon>Dictyosteliaceae</taxon>
        <taxon>Polysphondylium</taxon>
    </lineage>
</organism>
<dbReference type="GO" id="GO:0016491">
    <property type="term" value="F:oxidoreductase activity"/>
    <property type="evidence" value="ECO:0007669"/>
    <property type="project" value="UniProtKB-KW"/>
</dbReference>
<name>A0A8J4PX18_9MYCE</name>
<comment type="similarity">
    <text evidence="1">Belongs to the short-chain dehydrogenases/reductases (SDR) family.</text>
</comment>
<dbReference type="OrthoDB" id="191139at2759"/>
<protein>
    <submittedName>
        <fullName evidence="3">Uncharacterized protein</fullName>
    </submittedName>
</protein>
<dbReference type="Gene3D" id="3.40.50.720">
    <property type="entry name" value="NAD(P)-binding Rossmann-like Domain"/>
    <property type="match status" value="1"/>
</dbReference>
<dbReference type="SUPFAM" id="SSF51735">
    <property type="entry name" value="NAD(P)-binding Rossmann-fold domains"/>
    <property type="match status" value="1"/>
</dbReference>
<evidence type="ECO:0000256" key="2">
    <source>
        <dbReference type="ARBA" id="ARBA00023002"/>
    </source>
</evidence>
<evidence type="ECO:0000313" key="4">
    <source>
        <dbReference type="Proteomes" id="UP000695562"/>
    </source>
</evidence>
<keyword evidence="4" id="KW-1185">Reference proteome</keyword>
<dbReference type="Proteomes" id="UP000695562">
    <property type="component" value="Unassembled WGS sequence"/>
</dbReference>
<dbReference type="Pfam" id="PF00106">
    <property type="entry name" value="adh_short"/>
    <property type="match status" value="1"/>
</dbReference>
<dbReference type="PANTHER" id="PTHR24320">
    <property type="entry name" value="RETINOL DEHYDROGENASE"/>
    <property type="match status" value="1"/>
</dbReference>
<reference evidence="3" key="1">
    <citation type="submission" date="2020-01" db="EMBL/GenBank/DDBJ databases">
        <title>Development of genomics and gene disruption for Polysphondylium violaceum indicates a role for the polyketide synthase stlB in stalk morphogenesis.</title>
        <authorList>
            <person name="Narita B."/>
            <person name="Kawabe Y."/>
            <person name="Kin K."/>
            <person name="Saito T."/>
            <person name="Gibbs R."/>
            <person name="Kuspa A."/>
            <person name="Muzny D."/>
            <person name="Queller D."/>
            <person name="Richards S."/>
            <person name="Strassman J."/>
            <person name="Sucgang R."/>
            <person name="Worley K."/>
            <person name="Schaap P."/>
        </authorList>
    </citation>
    <scope>NUCLEOTIDE SEQUENCE</scope>
    <source>
        <strain evidence="3">QSvi11</strain>
    </source>
</reference>
<evidence type="ECO:0000313" key="3">
    <source>
        <dbReference type="EMBL" id="KAF2074810.1"/>
    </source>
</evidence>
<evidence type="ECO:0000256" key="1">
    <source>
        <dbReference type="ARBA" id="ARBA00006484"/>
    </source>
</evidence>
<dbReference type="EMBL" id="AJWJ01000128">
    <property type="protein sequence ID" value="KAF2074810.1"/>
    <property type="molecule type" value="Genomic_DNA"/>
</dbReference>
<dbReference type="PRINTS" id="PR00081">
    <property type="entry name" value="GDHRDH"/>
</dbReference>
<dbReference type="InterPro" id="IPR036291">
    <property type="entry name" value="NAD(P)-bd_dom_sf"/>
</dbReference>
<dbReference type="PANTHER" id="PTHR24320:SF148">
    <property type="entry name" value="NAD(P)-BINDING ROSSMANN-FOLD SUPERFAMILY PROTEIN"/>
    <property type="match status" value="1"/>
</dbReference>